<name>A0AAD3TGU1_NEPGR</name>
<feature type="compositionally biased region" description="Basic and acidic residues" evidence="1">
    <location>
        <begin position="313"/>
        <end position="322"/>
    </location>
</feature>
<proteinExistence type="predicted"/>
<dbReference type="PANTHER" id="PTHR33623:SF5">
    <property type="entry name" value="HISTONE-LYSINE N-METHYLTRANSFERASE SETD1B-LIKE PROTEIN"/>
    <property type="match status" value="1"/>
</dbReference>
<sequence length="495" mass="56768">MAAMAQKHLKELLKEDQEPFHLSTFISNKRRQLKKQPQPKAQAQLHLQMPNPVHKNSSFRTNLCRNACFFSFHDSPDLRNLPLFHFPSMVAPNIPCRSSNPPFLHVPANTAALLLEAAIRIQKSPKTQIKYSGSGLFGSVFKRLIHRNRTWKREINQTRDVNCAARNRKFSCEKTKNRDEHEICAGEKIASEICFSNEGFSRVWSDSYNGDYKSSDSNRSGSGSSEGDDECTELDELVNGGDSAFRSAPLSPFCFALRKSPSPDRRSPGFLSPAMSPARRNFEENLKNKQKSLLKFQEDEEEEQNSPISVLDHPFEGGGGEREEAENGYDLKCNHAFAQRLEENILQKVQHFEQSLEFDPIKLDIRMVEETREGEEEYKNECNSSILEDTFFKLGFHNMKSLDMKRLISHLIIEEEQGKEHLSSDQDMVIKRVRKRLESWVEVEANTIDMIVEMDLRAESNGWRNPSVQMISQAAMETEFAIFAMLVEEILEELI</sequence>
<feature type="compositionally biased region" description="Low complexity" evidence="1">
    <location>
        <begin position="215"/>
        <end position="225"/>
    </location>
</feature>
<accession>A0AAD3TGU1</accession>
<comment type="caution">
    <text evidence="2">The sequence shown here is derived from an EMBL/GenBank/DDBJ whole genome shotgun (WGS) entry which is preliminary data.</text>
</comment>
<gene>
    <name evidence="2" type="ORF">Nepgr_030576</name>
</gene>
<keyword evidence="3" id="KW-1185">Reference proteome</keyword>
<dbReference type="AlphaFoldDB" id="A0AAD3TGU1"/>
<evidence type="ECO:0000313" key="3">
    <source>
        <dbReference type="Proteomes" id="UP001279734"/>
    </source>
</evidence>
<feature type="region of interest" description="Disordered" evidence="1">
    <location>
        <begin position="296"/>
        <end position="325"/>
    </location>
</feature>
<feature type="region of interest" description="Disordered" evidence="1">
    <location>
        <begin position="260"/>
        <end position="280"/>
    </location>
</feature>
<evidence type="ECO:0000256" key="1">
    <source>
        <dbReference type="SAM" id="MobiDB-lite"/>
    </source>
</evidence>
<dbReference type="Proteomes" id="UP001279734">
    <property type="component" value="Unassembled WGS sequence"/>
</dbReference>
<organism evidence="2 3">
    <name type="scientific">Nepenthes gracilis</name>
    <name type="common">Slender pitcher plant</name>
    <dbReference type="NCBI Taxonomy" id="150966"/>
    <lineage>
        <taxon>Eukaryota</taxon>
        <taxon>Viridiplantae</taxon>
        <taxon>Streptophyta</taxon>
        <taxon>Embryophyta</taxon>
        <taxon>Tracheophyta</taxon>
        <taxon>Spermatophyta</taxon>
        <taxon>Magnoliopsida</taxon>
        <taxon>eudicotyledons</taxon>
        <taxon>Gunneridae</taxon>
        <taxon>Pentapetalae</taxon>
        <taxon>Caryophyllales</taxon>
        <taxon>Nepenthaceae</taxon>
        <taxon>Nepenthes</taxon>
    </lineage>
</organism>
<evidence type="ECO:0008006" key="4">
    <source>
        <dbReference type="Google" id="ProtNLM"/>
    </source>
</evidence>
<protein>
    <recommendedName>
        <fullName evidence="4">DUF4378 domain-containing protein</fullName>
    </recommendedName>
</protein>
<dbReference type="PANTHER" id="PTHR33623">
    <property type="entry name" value="OS04G0572500 PROTEIN"/>
    <property type="match status" value="1"/>
</dbReference>
<dbReference type="EMBL" id="BSYO01000035">
    <property type="protein sequence ID" value="GMH28733.1"/>
    <property type="molecule type" value="Genomic_DNA"/>
</dbReference>
<evidence type="ECO:0000313" key="2">
    <source>
        <dbReference type="EMBL" id="GMH28733.1"/>
    </source>
</evidence>
<reference evidence="2" key="1">
    <citation type="submission" date="2023-05" db="EMBL/GenBank/DDBJ databases">
        <title>Nepenthes gracilis genome sequencing.</title>
        <authorList>
            <person name="Fukushima K."/>
        </authorList>
    </citation>
    <scope>NUCLEOTIDE SEQUENCE</scope>
    <source>
        <strain evidence="2">SING2019-196</strain>
    </source>
</reference>
<feature type="region of interest" description="Disordered" evidence="1">
    <location>
        <begin position="211"/>
        <end position="234"/>
    </location>
</feature>